<dbReference type="PANTHER" id="PTHR43854:SF1">
    <property type="entry name" value="INDOLEPYRUVATE OXIDOREDUCTASE SUBUNIT IORB"/>
    <property type="match status" value="1"/>
</dbReference>
<accession>A0A1X7G0P7</accession>
<evidence type="ECO:0000259" key="3">
    <source>
        <dbReference type="Pfam" id="PF20169"/>
    </source>
</evidence>
<dbReference type="InterPro" id="IPR002869">
    <property type="entry name" value="Pyrv_flavodox_OxRed_cen"/>
</dbReference>
<dbReference type="AlphaFoldDB" id="A0A1X7G0P7"/>
<feature type="domain" description="Pyruvate/ketoisovalerate oxidoreductase catalytic" evidence="2">
    <location>
        <begin position="14"/>
        <end position="200"/>
    </location>
</feature>
<dbReference type="STRING" id="941907.SAMN06295910_0901"/>
<dbReference type="SUPFAM" id="SSF53323">
    <property type="entry name" value="Pyruvate-ferredoxin oxidoreductase, PFOR, domain III"/>
    <property type="match status" value="1"/>
</dbReference>
<dbReference type="OrthoDB" id="1490270at2"/>
<dbReference type="RefSeq" id="WP_085217700.1">
    <property type="nucleotide sequence ID" value="NZ_LT840185.1"/>
</dbReference>
<dbReference type="EMBL" id="LT840185">
    <property type="protein sequence ID" value="SMF61899.1"/>
    <property type="molecule type" value="Genomic_DNA"/>
</dbReference>
<keyword evidence="5" id="KW-1185">Reference proteome</keyword>
<dbReference type="Pfam" id="PF20169">
    <property type="entry name" value="DUF6537"/>
    <property type="match status" value="1"/>
</dbReference>
<dbReference type="InterPro" id="IPR046667">
    <property type="entry name" value="DUF6537"/>
</dbReference>
<protein>
    <submittedName>
        <fullName evidence="4">Indolepyruvate ferredoxin oxidoreductase beta subunit</fullName>
    </submittedName>
</protein>
<feature type="domain" description="DUF6537" evidence="3">
    <location>
        <begin position="245"/>
        <end position="449"/>
    </location>
</feature>
<dbReference type="InterPro" id="IPR019752">
    <property type="entry name" value="Pyrv/ketoisovalerate_OxRed_cat"/>
</dbReference>
<keyword evidence="4" id="KW-0670">Pyruvate</keyword>
<reference evidence="5" key="1">
    <citation type="submission" date="2017-04" db="EMBL/GenBank/DDBJ databases">
        <authorList>
            <person name="Varghese N."/>
            <person name="Submissions S."/>
        </authorList>
    </citation>
    <scope>NUCLEOTIDE SEQUENCE [LARGE SCALE GENOMIC DNA]</scope>
    <source>
        <strain evidence="5">Dd16</strain>
    </source>
</reference>
<evidence type="ECO:0000313" key="4">
    <source>
        <dbReference type="EMBL" id="SMF61899.1"/>
    </source>
</evidence>
<proteinExistence type="predicted"/>
<evidence type="ECO:0000313" key="5">
    <source>
        <dbReference type="Proteomes" id="UP000192934"/>
    </source>
</evidence>
<sequence>MERRRITIAILALGGQGGGVLADWILALAEAKGWRAQGTSVPGVAQRTGSTIYYIELVPDDAAADPVLALMPVPGDVDIVIASELMEAGRAILRGFVTRDQTTLIGSTHRIFAIAEKSAMADGRASSERILAACGERAKRFIGFDMDAEAARAGSVISSIMFGALAGSGALPFARADYEQAIRAGGIAIDANLRGFSAGLAAAKTSEAALPGEAVAPPPRPTTAAGRALADRVTALPQDAQPNALHGAARLTDYQDADYAGLYLDRLTLVAGFGDPLLTTETARHLALWMSYEDTIRVADLKIRASRFARVRDEVRVSDDQVVAVTEFMHPRLREVCETLPAALGRAILHSPRLTRILEPLFRKGRHVETTSLRWFLMLRILAGMRRFRRASLRYAEEQARIEAWLGAIRDAAARDTALATEIARTQGLVKGYGDTFERGLKNFEIVMAAAPALDADAVARLRAAALADDQGTTLAAAIAGGERRAMA</sequence>
<dbReference type="PANTHER" id="PTHR43854">
    <property type="entry name" value="INDOLEPYRUVATE OXIDOREDUCTASE SUBUNIT IORB"/>
    <property type="match status" value="1"/>
</dbReference>
<organism evidence="4 5">
    <name type="scientific">Allosphingosinicella indica</name>
    <dbReference type="NCBI Taxonomy" id="941907"/>
    <lineage>
        <taxon>Bacteria</taxon>
        <taxon>Pseudomonadati</taxon>
        <taxon>Pseudomonadota</taxon>
        <taxon>Alphaproteobacteria</taxon>
        <taxon>Sphingomonadales</taxon>
        <taxon>Sphingomonadaceae</taxon>
        <taxon>Allosphingosinicella</taxon>
    </lineage>
</organism>
<dbReference type="Gene3D" id="3.40.920.10">
    <property type="entry name" value="Pyruvate-ferredoxin oxidoreductase, PFOR, domain III"/>
    <property type="match status" value="1"/>
</dbReference>
<dbReference type="NCBIfam" id="NF006179">
    <property type="entry name" value="PRK08312.1"/>
    <property type="match status" value="1"/>
</dbReference>
<evidence type="ECO:0000256" key="1">
    <source>
        <dbReference type="ARBA" id="ARBA00023002"/>
    </source>
</evidence>
<evidence type="ECO:0000259" key="2">
    <source>
        <dbReference type="Pfam" id="PF01558"/>
    </source>
</evidence>
<name>A0A1X7G0P7_9SPHN</name>
<gene>
    <name evidence="4" type="ORF">SAMN06295910_0901</name>
</gene>
<dbReference type="Proteomes" id="UP000192934">
    <property type="component" value="Chromosome I"/>
</dbReference>
<dbReference type="InterPro" id="IPR052198">
    <property type="entry name" value="IorB_Oxidoreductase"/>
</dbReference>
<dbReference type="GO" id="GO:0016903">
    <property type="term" value="F:oxidoreductase activity, acting on the aldehyde or oxo group of donors"/>
    <property type="evidence" value="ECO:0007669"/>
    <property type="project" value="InterPro"/>
</dbReference>
<keyword evidence="1" id="KW-0560">Oxidoreductase</keyword>
<dbReference type="Pfam" id="PF01558">
    <property type="entry name" value="POR"/>
    <property type="match status" value="1"/>
</dbReference>